<name>A0AAQ3T8W9_PASNO</name>
<evidence type="ECO:0000256" key="1">
    <source>
        <dbReference type="SAM" id="SignalP"/>
    </source>
</evidence>
<reference evidence="2 3" key="1">
    <citation type="submission" date="2024-02" db="EMBL/GenBank/DDBJ databases">
        <title>High-quality chromosome-scale genome assembly of Pensacola bahiagrass (Paspalum notatum Flugge var. saurae).</title>
        <authorList>
            <person name="Vega J.M."/>
            <person name="Podio M."/>
            <person name="Orjuela J."/>
            <person name="Siena L.A."/>
            <person name="Pessino S.C."/>
            <person name="Combes M.C."/>
            <person name="Mariac C."/>
            <person name="Albertini E."/>
            <person name="Pupilli F."/>
            <person name="Ortiz J.P.A."/>
            <person name="Leblanc O."/>
        </authorList>
    </citation>
    <scope>NUCLEOTIDE SEQUENCE [LARGE SCALE GENOMIC DNA]</scope>
    <source>
        <strain evidence="2">R1</strain>
        <tissue evidence="2">Leaf</tissue>
    </source>
</reference>
<feature type="chain" id="PRO_5042824859" evidence="1">
    <location>
        <begin position="20"/>
        <end position="222"/>
    </location>
</feature>
<keyword evidence="3" id="KW-1185">Reference proteome</keyword>
<dbReference type="Proteomes" id="UP001341281">
    <property type="component" value="Chromosome 04"/>
</dbReference>
<keyword evidence="1" id="KW-0732">Signal</keyword>
<dbReference type="EMBL" id="CP144748">
    <property type="protein sequence ID" value="WVZ69344.1"/>
    <property type="molecule type" value="Genomic_DNA"/>
</dbReference>
<gene>
    <name evidence="2" type="ORF">U9M48_018144</name>
</gene>
<evidence type="ECO:0000313" key="2">
    <source>
        <dbReference type="EMBL" id="WVZ69344.1"/>
    </source>
</evidence>
<evidence type="ECO:0000313" key="3">
    <source>
        <dbReference type="Proteomes" id="UP001341281"/>
    </source>
</evidence>
<organism evidence="2 3">
    <name type="scientific">Paspalum notatum var. saurae</name>
    <dbReference type="NCBI Taxonomy" id="547442"/>
    <lineage>
        <taxon>Eukaryota</taxon>
        <taxon>Viridiplantae</taxon>
        <taxon>Streptophyta</taxon>
        <taxon>Embryophyta</taxon>
        <taxon>Tracheophyta</taxon>
        <taxon>Spermatophyta</taxon>
        <taxon>Magnoliopsida</taxon>
        <taxon>Liliopsida</taxon>
        <taxon>Poales</taxon>
        <taxon>Poaceae</taxon>
        <taxon>PACMAD clade</taxon>
        <taxon>Panicoideae</taxon>
        <taxon>Andropogonodae</taxon>
        <taxon>Paspaleae</taxon>
        <taxon>Paspalinae</taxon>
        <taxon>Paspalum</taxon>
    </lineage>
</organism>
<feature type="signal peptide" evidence="1">
    <location>
        <begin position="1"/>
        <end position="19"/>
    </location>
</feature>
<sequence>MMFCKLAIAVLVCFSNFEQEFIMYTDMNDTTNNQHPTAQKLQKTSSGRTVSLSSVGRQCCCLADGAQVLYHQPLLHALCVVPVTAVKGANAVFDLVLLLRDASSKSSLELWTGKWDACIIEYYPVTYAPNTAASPSPPSPRLLGRTFTTRFPKDSLALVFAMLGSGDRSPAPSEPTTTSTAPSSTLTGSWFALNAKASLFNGSALVYLSTHFLMPLQACAPL</sequence>
<dbReference type="AlphaFoldDB" id="A0AAQ3T8W9"/>
<protein>
    <submittedName>
        <fullName evidence="2">Uncharacterized protein</fullName>
    </submittedName>
</protein>
<accession>A0AAQ3T8W9</accession>
<proteinExistence type="predicted"/>